<dbReference type="GO" id="GO:0003677">
    <property type="term" value="F:DNA binding"/>
    <property type="evidence" value="ECO:0007669"/>
    <property type="project" value="InterPro"/>
</dbReference>
<keyword evidence="3" id="KW-1185">Reference proteome</keyword>
<gene>
    <name evidence="2" type="ORF">HHL28_17040</name>
</gene>
<dbReference type="CDD" id="cd00093">
    <property type="entry name" value="HTH_XRE"/>
    <property type="match status" value="1"/>
</dbReference>
<sequence length="94" mass="10354">MTDEQRFTSVWDAIEDTAAEAENMRLRSSLMMALDQHIRKQGWTQAEAAKRLGVTQPRISDLSRGKIGLFGLDTLVNMAVAAGLHVELKVVDAA</sequence>
<evidence type="ECO:0000313" key="2">
    <source>
        <dbReference type="EMBL" id="QJE74543.1"/>
    </source>
</evidence>
<reference evidence="2" key="1">
    <citation type="submission" date="2020-04" db="EMBL/GenBank/DDBJ databases">
        <title>A desert anoxygenic phototrophic bacterium fixes CO2 using RubisCO under aerobic conditions.</title>
        <authorList>
            <person name="Tang K."/>
        </authorList>
    </citation>
    <scope>NUCLEOTIDE SEQUENCE [LARGE SCALE GENOMIC DNA]</scope>
    <source>
        <strain evidence="2">MIMtkB3</strain>
    </source>
</reference>
<dbReference type="InterPro" id="IPR039554">
    <property type="entry name" value="HigA2-like_HTH"/>
</dbReference>
<dbReference type="InterPro" id="IPR001387">
    <property type="entry name" value="Cro/C1-type_HTH"/>
</dbReference>
<proteinExistence type="predicted"/>
<name>A0A858RBS3_9PROT</name>
<accession>A0A858RBS3</accession>
<evidence type="ECO:0000259" key="1">
    <source>
        <dbReference type="PROSITE" id="PS50943"/>
    </source>
</evidence>
<dbReference type="Pfam" id="PF13744">
    <property type="entry name" value="HTH_37"/>
    <property type="match status" value="1"/>
</dbReference>
<dbReference type="Proteomes" id="UP000501891">
    <property type="component" value="Chromosome"/>
</dbReference>
<dbReference type="EMBL" id="CP051775">
    <property type="protein sequence ID" value="QJE74543.1"/>
    <property type="molecule type" value="Genomic_DNA"/>
</dbReference>
<protein>
    <submittedName>
        <fullName evidence="2">XRE family transcriptional regulator</fullName>
    </submittedName>
</protein>
<dbReference type="PROSITE" id="PS50943">
    <property type="entry name" value="HTH_CROC1"/>
    <property type="match status" value="1"/>
</dbReference>
<dbReference type="AlphaFoldDB" id="A0A858RBS3"/>
<evidence type="ECO:0000313" key="3">
    <source>
        <dbReference type="Proteomes" id="UP000501891"/>
    </source>
</evidence>
<feature type="domain" description="HTH cro/C1-type" evidence="1">
    <location>
        <begin position="40"/>
        <end position="88"/>
    </location>
</feature>
<dbReference type="KEGG" id="acru:HHL28_17040"/>
<organism evidence="2 3">
    <name type="scientific">Aerophototrophica crusticola</name>
    <dbReference type="NCBI Taxonomy" id="1709002"/>
    <lineage>
        <taxon>Bacteria</taxon>
        <taxon>Pseudomonadati</taxon>
        <taxon>Pseudomonadota</taxon>
        <taxon>Alphaproteobacteria</taxon>
        <taxon>Rhodospirillales</taxon>
        <taxon>Rhodospirillaceae</taxon>
        <taxon>Aerophototrophica</taxon>
    </lineage>
</organism>
<dbReference type="SUPFAM" id="SSF47413">
    <property type="entry name" value="lambda repressor-like DNA-binding domains"/>
    <property type="match status" value="1"/>
</dbReference>
<dbReference type="SMART" id="SM00530">
    <property type="entry name" value="HTH_XRE"/>
    <property type="match status" value="1"/>
</dbReference>
<dbReference type="Gene3D" id="1.10.260.40">
    <property type="entry name" value="lambda repressor-like DNA-binding domains"/>
    <property type="match status" value="1"/>
</dbReference>
<dbReference type="InterPro" id="IPR010982">
    <property type="entry name" value="Lambda_DNA-bd_dom_sf"/>
</dbReference>